<dbReference type="STRING" id="36087.A0A077ZF14"/>
<dbReference type="Pfam" id="PF04893">
    <property type="entry name" value="Yip1"/>
    <property type="match status" value="1"/>
</dbReference>
<dbReference type="InterPro" id="IPR006977">
    <property type="entry name" value="Yip1_dom"/>
</dbReference>
<comment type="subcellular location">
    <subcellularLocation>
        <location evidence="6">Golgi apparatus membrane</location>
        <topology evidence="6">Multi-pass membrane protein</topology>
    </subcellularLocation>
    <subcellularLocation>
        <location evidence="1">Membrane</location>
        <topology evidence="1">Multi-pass membrane protein</topology>
    </subcellularLocation>
</comment>
<evidence type="ECO:0000256" key="2">
    <source>
        <dbReference type="ARBA" id="ARBA00010596"/>
    </source>
</evidence>
<name>A0A077ZF14_TRITR</name>
<evidence type="ECO:0000256" key="5">
    <source>
        <dbReference type="ARBA" id="ARBA00023136"/>
    </source>
</evidence>
<dbReference type="GO" id="GO:0000139">
    <property type="term" value="C:Golgi membrane"/>
    <property type="evidence" value="ECO:0007669"/>
    <property type="project" value="UniProtKB-SubCell"/>
</dbReference>
<keyword evidence="9" id="KW-1185">Reference proteome</keyword>
<accession>A0A077ZF14</accession>
<evidence type="ECO:0000313" key="9">
    <source>
        <dbReference type="Proteomes" id="UP000030665"/>
    </source>
</evidence>
<feature type="transmembrane region" description="Helical" evidence="6">
    <location>
        <begin position="222"/>
        <end position="240"/>
    </location>
</feature>
<dbReference type="GO" id="GO:0005802">
    <property type="term" value="C:trans-Golgi network"/>
    <property type="evidence" value="ECO:0007669"/>
    <property type="project" value="TreeGrafter"/>
</dbReference>
<dbReference type="PANTHER" id="PTHR21236:SF2">
    <property type="entry name" value="PROTEIN YIPF"/>
    <property type="match status" value="1"/>
</dbReference>
<organism evidence="8 9">
    <name type="scientific">Trichuris trichiura</name>
    <name type="common">Whipworm</name>
    <name type="synonym">Trichocephalus trichiurus</name>
    <dbReference type="NCBI Taxonomy" id="36087"/>
    <lineage>
        <taxon>Eukaryota</taxon>
        <taxon>Metazoa</taxon>
        <taxon>Ecdysozoa</taxon>
        <taxon>Nematoda</taxon>
        <taxon>Enoplea</taxon>
        <taxon>Dorylaimia</taxon>
        <taxon>Trichinellida</taxon>
        <taxon>Trichuridae</taxon>
        <taxon>Trichuris</taxon>
    </lineage>
</organism>
<dbReference type="Proteomes" id="UP000030665">
    <property type="component" value="Unassembled WGS sequence"/>
</dbReference>
<protein>
    <recommendedName>
        <fullName evidence="6">Protein YIPF</fullName>
    </recommendedName>
</protein>
<reference evidence="8" key="1">
    <citation type="submission" date="2014-01" db="EMBL/GenBank/DDBJ databases">
        <authorList>
            <person name="Aslett M."/>
        </authorList>
    </citation>
    <scope>NUCLEOTIDE SEQUENCE</scope>
</reference>
<dbReference type="OrthoDB" id="440385at2759"/>
<comment type="similarity">
    <text evidence="2 6">Belongs to the YIP1 family.</text>
</comment>
<feature type="transmembrane region" description="Helical" evidence="6">
    <location>
        <begin position="135"/>
        <end position="155"/>
    </location>
</feature>
<keyword evidence="5 6" id="KW-0472">Membrane</keyword>
<sequence>MSGFSQQSGWYAGNAEWTSYDIPNDALNVDSPSYYPSSPAIPKAPSQGMSPYGNFASYSAPPDHYSAEDVEDELPLLEELGINFGHIGQKTLSVLNPFKEADPSVVNDCDLAGPFVFALLFGSTLLLHGKLQFGYIYGVGVIGCVGLFILLNLMTQCGISFISTVSIVGYCLLPMVLLSSVAAVLSFQRLAGYLFAAAAVLWCSTSASKLFVTALSMDRQRLLIAYPCCLLYGVFALLAIF</sequence>
<comment type="caution">
    <text evidence="6">Lacks conserved residue(s) required for the propagation of feature annotation.</text>
</comment>
<feature type="transmembrane region" description="Helical" evidence="6">
    <location>
        <begin position="167"/>
        <end position="187"/>
    </location>
</feature>
<feature type="domain" description="Yip1" evidence="7">
    <location>
        <begin position="107"/>
        <end position="237"/>
    </location>
</feature>
<dbReference type="GO" id="GO:0048280">
    <property type="term" value="P:vesicle fusion with Golgi apparatus"/>
    <property type="evidence" value="ECO:0007669"/>
    <property type="project" value="TreeGrafter"/>
</dbReference>
<reference evidence="8" key="2">
    <citation type="submission" date="2014-03" db="EMBL/GenBank/DDBJ databases">
        <title>The whipworm genome and dual-species transcriptomics of an intimate host-pathogen interaction.</title>
        <authorList>
            <person name="Foth B.J."/>
            <person name="Tsai I.J."/>
            <person name="Reid A.J."/>
            <person name="Bancroft A.J."/>
            <person name="Nichol S."/>
            <person name="Tracey A."/>
            <person name="Holroyd N."/>
            <person name="Cotton J.A."/>
            <person name="Stanley E.J."/>
            <person name="Zarowiecki M."/>
            <person name="Liu J.Z."/>
            <person name="Huckvale T."/>
            <person name="Cooper P.J."/>
            <person name="Grencis R.K."/>
            <person name="Berriman M."/>
        </authorList>
    </citation>
    <scope>NUCLEOTIDE SEQUENCE [LARGE SCALE GENOMIC DNA]</scope>
</reference>
<evidence type="ECO:0000313" key="8">
    <source>
        <dbReference type="EMBL" id="CDW57210.1"/>
    </source>
</evidence>
<evidence type="ECO:0000256" key="3">
    <source>
        <dbReference type="ARBA" id="ARBA00022692"/>
    </source>
</evidence>
<evidence type="ECO:0000256" key="6">
    <source>
        <dbReference type="RuleBase" id="RU361264"/>
    </source>
</evidence>
<proteinExistence type="inferred from homology"/>
<feature type="transmembrane region" description="Helical" evidence="6">
    <location>
        <begin position="193"/>
        <end position="215"/>
    </location>
</feature>
<gene>
    <name evidence="8" type="ORF">TTRE_0000550101</name>
</gene>
<keyword evidence="4 6" id="KW-1133">Transmembrane helix</keyword>
<dbReference type="PANTHER" id="PTHR21236">
    <property type="entry name" value="GOLGI MEMBRANE PROTEIN YIP1"/>
    <property type="match status" value="1"/>
</dbReference>
<keyword evidence="3 6" id="KW-0812">Transmembrane</keyword>
<dbReference type="EMBL" id="HG806135">
    <property type="protein sequence ID" value="CDW57210.1"/>
    <property type="molecule type" value="Genomic_DNA"/>
</dbReference>
<dbReference type="GO" id="GO:0006888">
    <property type="term" value="P:endoplasmic reticulum to Golgi vesicle-mediated transport"/>
    <property type="evidence" value="ECO:0007669"/>
    <property type="project" value="InterPro"/>
</dbReference>
<evidence type="ECO:0000256" key="4">
    <source>
        <dbReference type="ARBA" id="ARBA00022989"/>
    </source>
</evidence>
<dbReference type="InterPro" id="IPR045231">
    <property type="entry name" value="Yip1/4-like"/>
</dbReference>
<evidence type="ECO:0000259" key="7">
    <source>
        <dbReference type="Pfam" id="PF04893"/>
    </source>
</evidence>
<dbReference type="AlphaFoldDB" id="A0A077ZF14"/>
<evidence type="ECO:0000256" key="1">
    <source>
        <dbReference type="ARBA" id="ARBA00004141"/>
    </source>
</evidence>